<keyword evidence="2" id="KW-1185">Reference proteome</keyword>
<sequence>MSYSSDLHDAHYFRSQFHQDLFEEHMASNSVTPETSFDLQEDEYPEIQEQIAKRGWRRLSKPRTKISKVLIQGFYANTVRTKEEIASGEGKLEKGRLRSKKGRIWSILSEPPRLGVDTHA</sequence>
<gene>
    <name evidence="1" type="ORF">PIB30_074409</name>
</gene>
<organism evidence="1 2">
    <name type="scientific">Stylosanthes scabra</name>
    <dbReference type="NCBI Taxonomy" id="79078"/>
    <lineage>
        <taxon>Eukaryota</taxon>
        <taxon>Viridiplantae</taxon>
        <taxon>Streptophyta</taxon>
        <taxon>Embryophyta</taxon>
        <taxon>Tracheophyta</taxon>
        <taxon>Spermatophyta</taxon>
        <taxon>Magnoliopsida</taxon>
        <taxon>eudicotyledons</taxon>
        <taxon>Gunneridae</taxon>
        <taxon>Pentapetalae</taxon>
        <taxon>rosids</taxon>
        <taxon>fabids</taxon>
        <taxon>Fabales</taxon>
        <taxon>Fabaceae</taxon>
        <taxon>Papilionoideae</taxon>
        <taxon>50 kb inversion clade</taxon>
        <taxon>dalbergioids sensu lato</taxon>
        <taxon>Dalbergieae</taxon>
        <taxon>Pterocarpus clade</taxon>
        <taxon>Stylosanthes</taxon>
    </lineage>
</organism>
<dbReference type="EMBL" id="JASCZI010061339">
    <property type="protein sequence ID" value="MED6138461.1"/>
    <property type="molecule type" value="Genomic_DNA"/>
</dbReference>
<proteinExistence type="predicted"/>
<evidence type="ECO:0000313" key="2">
    <source>
        <dbReference type="Proteomes" id="UP001341840"/>
    </source>
</evidence>
<evidence type="ECO:0000313" key="1">
    <source>
        <dbReference type="EMBL" id="MED6138461.1"/>
    </source>
</evidence>
<name>A0ABU6SQY7_9FABA</name>
<protein>
    <submittedName>
        <fullName evidence="1">Uncharacterized protein</fullName>
    </submittedName>
</protein>
<accession>A0ABU6SQY7</accession>
<reference evidence="1 2" key="1">
    <citation type="journal article" date="2023" name="Plants (Basel)">
        <title>Bridging the Gap: Combining Genomics and Transcriptomics Approaches to Understand Stylosanthes scabra, an Orphan Legume from the Brazilian Caatinga.</title>
        <authorList>
            <person name="Ferreira-Neto J.R.C."/>
            <person name="da Silva M.D."/>
            <person name="Binneck E."/>
            <person name="de Melo N.F."/>
            <person name="da Silva R.H."/>
            <person name="de Melo A.L.T.M."/>
            <person name="Pandolfi V."/>
            <person name="Bustamante F.O."/>
            <person name="Brasileiro-Vidal A.C."/>
            <person name="Benko-Iseppon A.M."/>
        </authorList>
    </citation>
    <scope>NUCLEOTIDE SEQUENCE [LARGE SCALE GENOMIC DNA]</scope>
    <source>
        <tissue evidence="1">Leaves</tissue>
    </source>
</reference>
<comment type="caution">
    <text evidence="1">The sequence shown here is derived from an EMBL/GenBank/DDBJ whole genome shotgun (WGS) entry which is preliminary data.</text>
</comment>
<dbReference type="Proteomes" id="UP001341840">
    <property type="component" value="Unassembled WGS sequence"/>
</dbReference>